<accession>A0AAN6T366</accession>
<gene>
    <name evidence="4" type="ORF">N658DRAFT_273756</name>
</gene>
<keyword evidence="5" id="KW-1185">Reference proteome</keyword>
<evidence type="ECO:0000256" key="2">
    <source>
        <dbReference type="ARBA" id="ARBA00023043"/>
    </source>
</evidence>
<feature type="region of interest" description="Disordered" evidence="3">
    <location>
        <begin position="120"/>
        <end position="163"/>
    </location>
</feature>
<protein>
    <submittedName>
        <fullName evidence="4">Uncharacterized protein</fullName>
    </submittedName>
</protein>
<dbReference type="SMART" id="SM00248">
    <property type="entry name" value="ANK"/>
    <property type="match status" value="2"/>
</dbReference>
<dbReference type="GO" id="GO:0085020">
    <property type="term" value="P:protein K6-linked ubiquitination"/>
    <property type="evidence" value="ECO:0007669"/>
    <property type="project" value="TreeGrafter"/>
</dbReference>
<name>A0AAN6T366_9PEZI</name>
<feature type="region of interest" description="Disordered" evidence="3">
    <location>
        <begin position="82"/>
        <end position="108"/>
    </location>
</feature>
<dbReference type="PANTHER" id="PTHR24171">
    <property type="entry name" value="ANKYRIN REPEAT DOMAIN-CONTAINING PROTEIN 39-RELATED"/>
    <property type="match status" value="1"/>
</dbReference>
<reference evidence="4" key="2">
    <citation type="submission" date="2023-05" db="EMBL/GenBank/DDBJ databases">
        <authorList>
            <consortium name="Lawrence Berkeley National Laboratory"/>
            <person name="Steindorff A."/>
            <person name="Hensen N."/>
            <person name="Bonometti L."/>
            <person name="Westerberg I."/>
            <person name="Brannstrom I.O."/>
            <person name="Guillou S."/>
            <person name="Cros-Aarteil S."/>
            <person name="Calhoun S."/>
            <person name="Haridas S."/>
            <person name="Kuo A."/>
            <person name="Mondo S."/>
            <person name="Pangilinan J."/>
            <person name="Riley R."/>
            <person name="Labutti K."/>
            <person name="Andreopoulos B."/>
            <person name="Lipzen A."/>
            <person name="Chen C."/>
            <person name="Yanf M."/>
            <person name="Daum C."/>
            <person name="Ng V."/>
            <person name="Clum A."/>
            <person name="Ohm R."/>
            <person name="Martin F."/>
            <person name="Silar P."/>
            <person name="Natvig D."/>
            <person name="Lalanne C."/>
            <person name="Gautier V."/>
            <person name="Ament-Velasquez S.L."/>
            <person name="Kruys A."/>
            <person name="Hutchinson M.I."/>
            <person name="Powell A.J."/>
            <person name="Barry K."/>
            <person name="Miller A.N."/>
            <person name="Grigoriev I.V."/>
            <person name="Debuchy R."/>
            <person name="Gladieux P."/>
            <person name="Thoren M.H."/>
            <person name="Johannesson H."/>
        </authorList>
    </citation>
    <scope>NUCLEOTIDE SEQUENCE</scope>
    <source>
        <strain evidence="4">CBS 757.83</strain>
    </source>
</reference>
<keyword evidence="1" id="KW-0677">Repeat</keyword>
<dbReference type="EMBL" id="MU863628">
    <property type="protein sequence ID" value="KAK4103435.1"/>
    <property type="molecule type" value="Genomic_DNA"/>
</dbReference>
<keyword evidence="2" id="KW-0040">ANK repeat</keyword>
<dbReference type="Proteomes" id="UP001305647">
    <property type="component" value="Unassembled WGS sequence"/>
</dbReference>
<dbReference type="Gene3D" id="1.25.40.20">
    <property type="entry name" value="Ankyrin repeat-containing domain"/>
    <property type="match status" value="1"/>
</dbReference>
<feature type="compositionally biased region" description="Polar residues" evidence="3">
    <location>
        <begin position="93"/>
        <end position="102"/>
    </location>
</feature>
<organism evidence="4 5">
    <name type="scientific">Parathielavia hyrcaniae</name>
    <dbReference type="NCBI Taxonomy" id="113614"/>
    <lineage>
        <taxon>Eukaryota</taxon>
        <taxon>Fungi</taxon>
        <taxon>Dikarya</taxon>
        <taxon>Ascomycota</taxon>
        <taxon>Pezizomycotina</taxon>
        <taxon>Sordariomycetes</taxon>
        <taxon>Sordariomycetidae</taxon>
        <taxon>Sordariales</taxon>
        <taxon>Chaetomiaceae</taxon>
        <taxon>Parathielavia</taxon>
    </lineage>
</organism>
<evidence type="ECO:0000313" key="5">
    <source>
        <dbReference type="Proteomes" id="UP001305647"/>
    </source>
</evidence>
<dbReference type="InterPro" id="IPR002110">
    <property type="entry name" value="Ankyrin_rpt"/>
</dbReference>
<dbReference type="Pfam" id="PF12796">
    <property type="entry name" value="Ank_2"/>
    <property type="match status" value="1"/>
</dbReference>
<dbReference type="PANTHER" id="PTHR24171:SF8">
    <property type="entry name" value="BRCA1-ASSOCIATED RING DOMAIN PROTEIN 1"/>
    <property type="match status" value="1"/>
</dbReference>
<evidence type="ECO:0000256" key="1">
    <source>
        <dbReference type="ARBA" id="ARBA00022737"/>
    </source>
</evidence>
<sequence length="163" mass="17635">MIGFILDGGYQTDVNVVDIGQFSPIWHAYHHGHWDAVDALLARGADINDDVGFGCTPLVDACPRGMYHHAVELIDRGADLNAQFHSPPDGINKTPSLQSSEGVASDPSISVVGPPACLARTFSRSGQMRNPRVGNPRKPRDGMNTLWEVYRKSSKSPSNMGPP</sequence>
<dbReference type="GO" id="GO:0004842">
    <property type="term" value="F:ubiquitin-protein transferase activity"/>
    <property type="evidence" value="ECO:0007669"/>
    <property type="project" value="TreeGrafter"/>
</dbReference>
<dbReference type="SUPFAM" id="SSF48403">
    <property type="entry name" value="Ankyrin repeat"/>
    <property type="match status" value="1"/>
</dbReference>
<reference evidence="4" key="1">
    <citation type="journal article" date="2023" name="Mol. Phylogenet. Evol.">
        <title>Genome-scale phylogeny and comparative genomics of the fungal order Sordariales.</title>
        <authorList>
            <person name="Hensen N."/>
            <person name="Bonometti L."/>
            <person name="Westerberg I."/>
            <person name="Brannstrom I.O."/>
            <person name="Guillou S."/>
            <person name="Cros-Aarteil S."/>
            <person name="Calhoun S."/>
            <person name="Haridas S."/>
            <person name="Kuo A."/>
            <person name="Mondo S."/>
            <person name="Pangilinan J."/>
            <person name="Riley R."/>
            <person name="LaButti K."/>
            <person name="Andreopoulos B."/>
            <person name="Lipzen A."/>
            <person name="Chen C."/>
            <person name="Yan M."/>
            <person name="Daum C."/>
            <person name="Ng V."/>
            <person name="Clum A."/>
            <person name="Steindorff A."/>
            <person name="Ohm R.A."/>
            <person name="Martin F."/>
            <person name="Silar P."/>
            <person name="Natvig D.O."/>
            <person name="Lalanne C."/>
            <person name="Gautier V."/>
            <person name="Ament-Velasquez S.L."/>
            <person name="Kruys A."/>
            <person name="Hutchinson M.I."/>
            <person name="Powell A.J."/>
            <person name="Barry K."/>
            <person name="Miller A.N."/>
            <person name="Grigoriev I.V."/>
            <person name="Debuchy R."/>
            <person name="Gladieux P."/>
            <person name="Hiltunen Thoren M."/>
            <person name="Johannesson H."/>
        </authorList>
    </citation>
    <scope>NUCLEOTIDE SEQUENCE</scope>
    <source>
        <strain evidence="4">CBS 757.83</strain>
    </source>
</reference>
<evidence type="ECO:0000256" key="3">
    <source>
        <dbReference type="SAM" id="MobiDB-lite"/>
    </source>
</evidence>
<comment type="caution">
    <text evidence="4">The sequence shown here is derived from an EMBL/GenBank/DDBJ whole genome shotgun (WGS) entry which is preliminary data.</text>
</comment>
<proteinExistence type="predicted"/>
<evidence type="ECO:0000313" key="4">
    <source>
        <dbReference type="EMBL" id="KAK4103435.1"/>
    </source>
</evidence>
<dbReference type="AlphaFoldDB" id="A0AAN6T366"/>
<dbReference type="InterPro" id="IPR036770">
    <property type="entry name" value="Ankyrin_rpt-contain_sf"/>
</dbReference>